<dbReference type="InterPro" id="IPR007271">
    <property type="entry name" value="Nuc_sug_transpt"/>
</dbReference>
<dbReference type="EMBL" id="QPFP01000006">
    <property type="protein sequence ID" value="TEB36392.1"/>
    <property type="molecule type" value="Genomic_DNA"/>
</dbReference>
<organism evidence="7 8">
    <name type="scientific">Coprinellus micaceus</name>
    <name type="common">Glistening ink-cap mushroom</name>
    <name type="synonym">Coprinus micaceus</name>
    <dbReference type="NCBI Taxonomy" id="71717"/>
    <lineage>
        <taxon>Eukaryota</taxon>
        <taxon>Fungi</taxon>
        <taxon>Dikarya</taxon>
        <taxon>Basidiomycota</taxon>
        <taxon>Agaricomycotina</taxon>
        <taxon>Agaricomycetes</taxon>
        <taxon>Agaricomycetidae</taxon>
        <taxon>Agaricales</taxon>
        <taxon>Agaricineae</taxon>
        <taxon>Psathyrellaceae</taxon>
        <taxon>Coprinellus</taxon>
    </lineage>
</organism>
<evidence type="ECO:0000256" key="5">
    <source>
        <dbReference type="SAM" id="MobiDB-lite"/>
    </source>
</evidence>
<evidence type="ECO:0000313" key="8">
    <source>
        <dbReference type="Proteomes" id="UP000298030"/>
    </source>
</evidence>
<keyword evidence="2 6" id="KW-0812">Transmembrane</keyword>
<name>A0A4Y7TS42_COPMI</name>
<feature type="transmembrane region" description="Helical" evidence="6">
    <location>
        <begin position="305"/>
        <end position="324"/>
    </location>
</feature>
<feature type="transmembrane region" description="Helical" evidence="6">
    <location>
        <begin position="266"/>
        <end position="285"/>
    </location>
</feature>
<dbReference type="NCBIfam" id="TIGR00803">
    <property type="entry name" value="nst"/>
    <property type="match status" value="1"/>
</dbReference>
<dbReference type="OrthoDB" id="408493at2759"/>
<sequence>MEPNTKSKGYFVYDDLESGGDPEATVKRPPTPKQPSLWGIPLKYLSLLTLAIQNSALTLLMTYSRMPATVSSGTYSAATAVLVSELLKGSISLVFAFLRQDTSGHSNEMSQTSSGITGRLRYRIRRLGGEMFSTDCWKLSIPAILYVVQNNLQYVAASNLPAATFQVTYQMKILTTAIFSVALLRKRLSSTQWFSLVCLALGVGIVQIQAGMQHKAITALSTATSSVVPLKGFAAVTAACFTSGLAGVYFEMVLKNSKTDLWVRNVQLSFFSIIPAITPIVVAHRTDVTSGEGLIATLFHNFTPTAWATILVQVLGGLITALVIKYSDNILKGFATSLSIVISFVASVALFHFHVSPVFMLGSSVVLVATYLYNTPSSGSLSRPSTPRVQSASWSPTAEKDEYYDSLPLSLASTPPLTSASASTTSLASVALSSYSYAQRTLPDSAVEDAYPTPSIHIRTTSNSVHSRVTVL</sequence>
<keyword evidence="3 6" id="KW-1133">Transmembrane helix</keyword>
<keyword evidence="4 6" id="KW-0472">Membrane</keyword>
<dbReference type="Proteomes" id="UP000298030">
    <property type="component" value="Unassembled WGS sequence"/>
</dbReference>
<evidence type="ECO:0000256" key="2">
    <source>
        <dbReference type="ARBA" id="ARBA00022692"/>
    </source>
</evidence>
<dbReference type="InterPro" id="IPR037185">
    <property type="entry name" value="EmrE-like"/>
</dbReference>
<evidence type="ECO:0000256" key="3">
    <source>
        <dbReference type="ARBA" id="ARBA00022989"/>
    </source>
</evidence>
<dbReference type="GO" id="GO:0015165">
    <property type="term" value="F:pyrimidine nucleotide-sugar transmembrane transporter activity"/>
    <property type="evidence" value="ECO:0007669"/>
    <property type="project" value="InterPro"/>
</dbReference>
<dbReference type="GO" id="GO:0000139">
    <property type="term" value="C:Golgi membrane"/>
    <property type="evidence" value="ECO:0007669"/>
    <property type="project" value="InterPro"/>
</dbReference>
<reference evidence="7 8" key="1">
    <citation type="journal article" date="2019" name="Nat. Ecol. Evol.">
        <title>Megaphylogeny resolves global patterns of mushroom evolution.</title>
        <authorList>
            <person name="Varga T."/>
            <person name="Krizsan K."/>
            <person name="Foldi C."/>
            <person name="Dima B."/>
            <person name="Sanchez-Garcia M."/>
            <person name="Sanchez-Ramirez S."/>
            <person name="Szollosi G.J."/>
            <person name="Szarkandi J.G."/>
            <person name="Papp V."/>
            <person name="Albert L."/>
            <person name="Andreopoulos W."/>
            <person name="Angelini C."/>
            <person name="Antonin V."/>
            <person name="Barry K.W."/>
            <person name="Bougher N.L."/>
            <person name="Buchanan P."/>
            <person name="Buyck B."/>
            <person name="Bense V."/>
            <person name="Catcheside P."/>
            <person name="Chovatia M."/>
            <person name="Cooper J."/>
            <person name="Damon W."/>
            <person name="Desjardin D."/>
            <person name="Finy P."/>
            <person name="Geml J."/>
            <person name="Haridas S."/>
            <person name="Hughes K."/>
            <person name="Justo A."/>
            <person name="Karasinski D."/>
            <person name="Kautmanova I."/>
            <person name="Kiss B."/>
            <person name="Kocsube S."/>
            <person name="Kotiranta H."/>
            <person name="LaButti K.M."/>
            <person name="Lechner B.E."/>
            <person name="Liimatainen K."/>
            <person name="Lipzen A."/>
            <person name="Lukacs Z."/>
            <person name="Mihaltcheva S."/>
            <person name="Morgado L.N."/>
            <person name="Niskanen T."/>
            <person name="Noordeloos M.E."/>
            <person name="Ohm R.A."/>
            <person name="Ortiz-Santana B."/>
            <person name="Ovrebo C."/>
            <person name="Racz N."/>
            <person name="Riley R."/>
            <person name="Savchenko A."/>
            <person name="Shiryaev A."/>
            <person name="Soop K."/>
            <person name="Spirin V."/>
            <person name="Szebenyi C."/>
            <person name="Tomsovsky M."/>
            <person name="Tulloss R.E."/>
            <person name="Uehling J."/>
            <person name="Grigoriev I.V."/>
            <person name="Vagvolgyi C."/>
            <person name="Papp T."/>
            <person name="Martin F.M."/>
            <person name="Miettinen O."/>
            <person name="Hibbett D.S."/>
            <person name="Nagy L.G."/>
        </authorList>
    </citation>
    <scope>NUCLEOTIDE SEQUENCE [LARGE SCALE GENOMIC DNA]</scope>
    <source>
        <strain evidence="7 8">FP101781</strain>
    </source>
</reference>
<feature type="region of interest" description="Disordered" evidence="5">
    <location>
        <begin position="1"/>
        <end position="32"/>
    </location>
</feature>
<evidence type="ECO:0008006" key="9">
    <source>
        <dbReference type="Google" id="ProtNLM"/>
    </source>
</evidence>
<feature type="transmembrane region" description="Helical" evidence="6">
    <location>
        <begin position="193"/>
        <end position="212"/>
    </location>
</feature>
<evidence type="ECO:0000256" key="6">
    <source>
        <dbReference type="SAM" id="Phobius"/>
    </source>
</evidence>
<feature type="transmembrane region" description="Helical" evidence="6">
    <location>
        <begin position="331"/>
        <end position="351"/>
    </location>
</feature>
<dbReference type="SUPFAM" id="SSF103481">
    <property type="entry name" value="Multidrug resistance efflux transporter EmrE"/>
    <property type="match status" value="1"/>
</dbReference>
<evidence type="ECO:0000256" key="4">
    <source>
        <dbReference type="ARBA" id="ARBA00023136"/>
    </source>
</evidence>
<gene>
    <name evidence="7" type="ORF">FA13DRAFT_1252825</name>
</gene>
<dbReference type="STRING" id="71717.A0A4Y7TS42"/>
<comment type="subcellular location">
    <subcellularLocation>
        <location evidence="1">Membrane</location>
        <topology evidence="1">Multi-pass membrane protein</topology>
    </subcellularLocation>
</comment>
<evidence type="ECO:0000313" key="7">
    <source>
        <dbReference type="EMBL" id="TEB36392.1"/>
    </source>
</evidence>
<protein>
    <recommendedName>
        <fullName evidence="9">Nucleotide-sugar transporter</fullName>
    </recommendedName>
</protein>
<dbReference type="Pfam" id="PF04142">
    <property type="entry name" value="Nuc_sug_transp"/>
    <property type="match status" value="1"/>
</dbReference>
<accession>A0A4Y7TS42</accession>
<dbReference type="AlphaFoldDB" id="A0A4Y7TS42"/>
<comment type="caution">
    <text evidence="7">The sequence shown here is derived from an EMBL/GenBank/DDBJ whole genome shotgun (WGS) entry which is preliminary data.</text>
</comment>
<proteinExistence type="predicted"/>
<feature type="transmembrane region" description="Helical" evidence="6">
    <location>
        <begin position="232"/>
        <end position="254"/>
    </location>
</feature>
<evidence type="ECO:0000256" key="1">
    <source>
        <dbReference type="ARBA" id="ARBA00004141"/>
    </source>
</evidence>
<dbReference type="PANTHER" id="PTHR10231">
    <property type="entry name" value="NUCLEOTIDE-SUGAR TRANSMEMBRANE TRANSPORTER"/>
    <property type="match status" value="1"/>
</dbReference>
<keyword evidence="8" id="KW-1185">Reference proteome</keyword>